<keyword evidence="5" id="KW-0808">Transferase</keyword>
<dbReference type="PANTHER" id="PTHR48043:SF23">
    <property type="entry name" value="UDP-GLUCURONOSYLTRANSFERASE"/>
    <property type="match status" value="1"/>
</dbReference>
<proteinExistence type="inferred from homology"/>
<evidence type="ECO:0000256" key="2">
    <source>
        <dbReference type="ARBA" id="ARBA00009995"/>
    </source>
</evidence>
<gene>
    <name evidence="12" type="ORF">PENTCL1PPCAC_7230</name>
</gene>
<dbReference type="Proteomes" id="UP001432027">
    <property type="component" value="Unassembled WGS sequence"/>
</dbReference>
<evidence type="ECO:0000256" key="11">
    <source>
        <dbReference type="SAM" id="Phobius"/>
    </source>
</evidence>
<evidence type="ECO:0000256" key="8">
    <source>
        <dbReference type="ARBA" id="ARBA00022989"/>
    </source>
</evidence>
<evidence type="ECO:0000256" key="6">
    <source>
        <dbReference type="ARBA" id="ARBA00022692"/>
    </source>
</evidence>
<comment type="caution">
    <text evidence="12">The sequence shown here is derived from an EMBL/GenBank/DDBJ whole genome shotgun (WGS) entry which is preliminary data.</text>
</comment>
<evidence type="ECO:0000256" key="1">
    <source>
        <dbReference type="ARBA" id="ARBA00004167"/>
    </source>
</evidence>
<dbReference type="Gene3D" id="3.40.50.2000">
    <property type="entry name" value="Glycogen Phosphorylase B"/>
    <property type="match status" value="1"/>
</dbReference>
<keyword evidence="9 11" id="KW-0472">Membrane</keyword>
<dbReference type="GO" id="GO:0015020">
    <property type="term" value="F:glucuronosyltransferase activity"/>
    <property type="evidence" value="ECO:0007669"/>
    <property type="project" value="UniProtKB-EC"/>
</dbReference>
<keyword evidence="4" id="KW-0328">Glycosyltransferase</keyword>
<dbReference type="PANTHER" id="PTHR48043">
    <property type="entry name" value="EG:EG0003.4 PROTEIN-RELATED"/>
    <property type="match status" value="1"/>
</dbReference>
<evidence type="ECO:0000256" key="10">
    <source>
        <dbReference type="ARBA" id="ARBA00047475"/>
    </source>
</evidence>
<reference evidence="12" key="1">
    <citation type="submission" date="2023-10" db="EMBL/GenBank/DDBJ databases">
        <title>Genome assembly of Pristionchus species.</title>
        <authorList>
            <person name="Yoshida K."/>
            <person name="Sommer R.J."/>
        </authorList>
    </citation>
    <scope>NUCLEOTIDE SEQUENCE</scope>
    <source>
        <strain evidence="12">RS0144</strain>
    </source>
</reference>
<dbReference type="SUPFAM" id="SSF53756">
    <property type="entry name" value="UDP-Glycosyltransferase/glycogen phosphorylase"/>
    <property type="match status" value="1"/>
</dbReference>
<keyword evidence="6 11" id="KW-0812">Transmembrane</keyword>
<dbReference type="GO" id="GO:0016020">
    <property type="term" value="C:membrane"/>
    <property type="evidence" value="ECO:0007669"/>
    <property type="project" value="UniProtKB-SubCell"/>
</dbReference>
<evidence type="ECO:0000313" key="13">
    <source>
        <dbReference type="Proteomes" id="UP001432027"/>
    </source>
</evidence>
<protein>
    <recommendedName>
        <fullName evidence="3">glucuronosyltransferase</fullName>
        <ecNumber evidence="3">2.4.1.17</ecNumber>
    </recommendedName>
</protein>
<evidence type="ECO:0000256" key="9">
    <source>
        <dbReference type="ARBA" id="ARBA00023136"/>
    </source>
</evidence>
<keyword evidence="8 11" id="KW-1133">Transmembrane helix</keyword>
<dbReference type="FunFam" id="3.40.50.2000:FF:000038">
    <property type="entry name" value="UDP-GlucuronosylTransferase"/>
    <property type="match status" value="1"/>
</dbReference>
<comment type="catalytic activity">
    <reaction evidence="10">
        <text>glucuronate acceptor + UDP-alpha-D-glucuronate = acceptor beta-D-glucuronoside + UDP + H(+)</text>
        <dbReference type="Rhea" id="RHEA:21032"/>
        <dbReference type="ChEBI" id="CHEBI:15378"/>
        <dbReference type="ChEBI" id="CHEBI:58052"/>
        <dbReference type="ChEBI" id="CHEBI:58223"/>
        <dbReference type="ChEBI" id="CHEBI:132367"/>
        <dbReference type="ChEBI" id="CHEBI:132368"/>
        <dbReference type="EC" id="2.4.1.17"/>
    </reaction>
</comment>
<sequence length="523" mass="58837">LLLLILLLVQCSHSYKILAHNSKFGHSHSNFLGSVADVLAEAGHNVTTLIPILDRNVRDGTTKTNIIYVEPHPDVEENYRSNINMTVNFLDINNFNPMLPIFMSKFMRKFIQTCEKVVDEPGLIERLREEKYDVYIAQNFDYCGIGLAHLIKPKAIVSSSASSLFGYHFEDFGVPEAPSYRTAPYMSSFDVHSLSDRAWNIYASYALRGLTTTLRWHMNAFFKERFGSDYPKIQEQTANAALIIVNAEPLIDSAAPSITKIVNIGGIGAKPAKPLDEFWTEILTRRKRTVLLSFGSMVKSVNLSPEQKSAIVKMITAFPDITFIWKYEKPEDEFSVNHSSKLANLVLTKWMPQADILAHPNLAAFITHGGMGSTMETASRGVPGIFIPVMGDQPKNAGMMEYNGFGKVFDKFDLHNAEKLIVVVREVLENEKYRLNAKRISKMLASKPYSSRDQLIKHVEFVAEFGPSSALRPQSLDMSFIEYHNLDLIAISIISLSFVVYGTFKVAMFIIKKLANKSKAKKD</sequence>
<dbReference type="EC" id="2.4.1.17" evidence="3"/>
<feature type="non-terminal residue" evidence="12">
    <location>
        <position position="1"/>
    </location>
</feature>
<accession>A0AAV5SPW0</accession>
<evidence type="ECO:0000256" key="5">
    <source>
        <dbReference type="ARBA" id="ARBA00022679"/>
    </source>
</evidence>
<dbReference type="AlphaFoldDB" id="A0AAV5SPW0"/>
<dbReference type="EMBL" id="BTSX01000002">
    <property type="protein sequence ID" value="GMS85055.1"/>
    <property type="molecule type" value="Genomic_DNA"/>
</dbReference>
<evidence type="ECO:0000256" key="7">
    <source>
        <dbReference type="ARBA" id="ARBA00022729"/>
    </source>
</evidence>
<dbReference type="InterPro" id="IPR050271">
    <property type="entry name" value="UDP-glycosyltransferase"/>
</dbReference>
<evidence type="ECO:0000313" key="12">
    <source>
        <dbReference type="EMBL" id="GMS85055.1"/>
    </source>
</evidence>
<evidence type="ECO:0000256" key="4">
    <source>
        <dbReference type="ARBA" id="ARBA00022676"/>
    </source>
</evidence>
<name>A0AAV5SPW0_9BILA</name>
<dbReference type="InterPro" id="IPR002213">
    <property type="entry name" value="UDP_glucos_trans"/>
</dbReference>
<comment type="similarity">
    <text evidence="2">Belongs to the UDP-glycosyltransferase family.</text>
</comment>
<feature type="transmembrane region" description="Helical" evidence="11">
    <location>
        <begin position="488"/>
        <end position="511"/>
    </location>
</feature>
<comment type="subcellular location">
    <subcellularLocation>
        <location evidence="1">Membrane</location>
        <topology evidence="1">Single-pass membrane protein</topology>
    </subcellularLocation>
</comment>
<dbReference type="CDD" id="cd03784">
    <property type="entry name" value="GT1_Gtf-like"/>
    <property type="match status" value="1"/>
</dbReference>
<keyword evidence="13" id="KW-1185">Reference proteome</keyword>
<keyword evidence="7" id="KW-0732">Signal</keyword>
<evidence type="ECO:0000256" key="3">
    <source>
        <dbReference type="ARBA" id="ARBA00012544"/>
    </source>
</evidence>
<dbReference type="Pfam" id="PF00201">
    <property type="entry name" value="UDPGT"/>
    <property type="match status" value="1"/>
</dbReference>
<organism evidence="12 13">
    <name type="scientific">Pristionchus entomophagus</name>
    <dbReference type="NCBI Taxonomy" id="358040"/>
    <lineage>
        <taxon>Eukaryota</taxon>
        <taxon>Metazoa</taxon>
        <taxon>Ecdysozoa</taxon>
        <taxon>Nematoda</taxon>
        <taxon>Chromadorea</taxon>
        <taxon>Rhabditida</taxon>
        <taxon>Rhabditina</taxon>
        <taxon>Diplogasteromorpha</taxon>
        <taxon>Diplogasteroidea</taxon>
        <taxon>Neodiplogasteridae</taxon>
        <taxon>Pristionchus</taxon>
    </lineage>
</organism>